<feature type="region of interest" description="Disordered" evidence="1">
    <location>
        <begin position="1"/>
        <end position="56"/>
    </location>
</feature>
<comment type="caution">
    <text evidence="2">The sequence shown here is derived from an EMBL/GenBank/DDBJ whole genome shotgun (WGS) entry which is preliminary data.</text>
</comment>
<sequence length="116" mass="12723">MISKERDGHSKSQNVLELVTEEEKNSASRAYGCKAAGRKGLRGERTERGERGEERGKGPWWGVGVCLQLGAAGQRRATVSVVVGPTEEARLARTRSRDTAVEHAQREFDTVLDLTS</sequence>
<feature type="compositionally biased region" description="Basic and acidic residues" evidence="1">
    <location>
        <begin position="1"/>
        <end position="10"/>
    </location>
</feature>
<keyword evidence="3" id="KW-1185">Reference proteome</keyword>
<evidence type="ECO:0000313" key="3">
    <source>
        <dbReference type="Proteomes" id="UP000789524"/>
    </source>
</evidence>
<dbReference type="EMBL" id="CAKASE010000049">
    <property type="protein sequence ID" value="CAG9563597.1"/>
    <property type="molecule type" value="Genomic_DNA"/>
</dbReference>
<dbReference type="Proteomes" id="UP000789524">
    <property type="component" value="Unassembled WGS sequence"/>
</dbReference>
<gene>
    <name evidence="2" type="ORF">DCHRY22_LOCUS4708</name>
</gene>
<feature type="compositionally biased region" description="Basic and acidic residues" evidence="1">
    <location>
        <begin position="41"/>
        <end position="56"/>
    </location>
</feature>
<organism evidence="2 3">
    <name type="scientific">Danaus chrysippus</name>
    <name type="common">African queen</name>
    <dbReference type="NCBI Taxonomy" id="151541"/>
    <lineage>
        <taxon>Eukaryota</taxon>
        <taxon>Metazoa</taxon>
        <taxon>Ecdysozoa</taxon>
        <taxon>Arthropoda</taxon>
        <taxon>Hexapoda</taxon>
        <taxon>Insecta</taxon>
        <taxon>Pterygota</taxon>
        <taxon>Neoptera</taxon>
        <taxon>Endopterygota</taxon>
        <taxon>Lepidoptera</taxon>
        <taxon>Glossata</taxon>
        <taxon>Ditrysia</taxon>
        <taxon>Papilionoidea</taxon>
        <taxon>Nymphalidae</taxon>
        <taxon>Danainae</taxon>
        <taxon>Danaini</taxon>
        <taxon>Danaina</taxon>
        <taxon>Danaus</taxon>
        <taxon>Anosia</taxon>
    </lineage>
</organism>
<dbReference type="AlphaFoldDB" id="A0A8J2QME7"/>
<protein>
    <submittedName>
        <fullName evidence="2">(African queen) hypothetical protein</fullName>
    </submittedName>
</protein>
<name>A0A8J2QME7_9NEOP</name>
<accession>A0A8J2QME7</accession>
<reference evidence="2" key="1">
    <citation type="submission" date="2021-09" db="EMBL/GenBank/DDBJ databases">
        <authorList>
            <person name="Martin H S."/>
        </authorList>
    </citation>
    <scope>NUCLEOTIDE SEQUENCE</scope>
</reference>
<evidence type="ECO:0000256" key="1">
    <source>
        <dbReference type="SAM" id="MobiDB-lite"/>
    </source>
</evidence>
<evidence type="ECO:0000313" key="2">
    <source>
        <dbReference type="EMBL" id="CAG9563597.1"/>
    </source>
</evidence>
<proteinExistence type="predicted"/>